<dbReference type="EMBL" id="JANBPU010000312">
    <property type="protein sequence ID" value="KAJ1912786.1"/>
    <property type="molecule type" value="Genomic_DNA"/>
</dbReference>
<evidence type="ECO:0008006" key="5">
    <source>
        <dbReference type="Google" id="ProtNLM"/>
    </source>
</evidence>
<dbReference type="SUPFAM" id="SSF52833">
    <property type="entry name" value="Thioredoxin-like"/>
    <property type="match status" value="1"/>
</dbReference>
<sequence length="206" mass="23785">MTSGSPSYELIYFDYTGLAEITRIMLTLAGADWKETNPEDWASLKPTMPFEHLPVLIERSEGQPDFILSESEVIERYIGYKYGFISSSDPKLSAKQEQIRAQFNDARLMWIEIQFYNGESTHRSRFEDQIKLLVRKHEEVLEKNGNTGHYFGNELTYPDISAYVIFGAFKQFGFDAEFTDEKAPNLSKLIKNVGKIVEEAKMKKKQ</sequence>
<dbReference type="InterPro" id="IPR040079">
    <property type="entry name" value="Glutathione_S-Trfase"/>
</dbReference>
<dbReference type="GO" id="GO:0006749">
    <property type="term" value="P:glutathione metabolic process"/>
    <property type="evidence" value="ECO:0007669"/>
    <property type="project" value="TreeGrafter"/>
</dbReference>
<dbReference type="CDD" id="cd03039">
    <property type="entry name" value="GST_N_Sigma_like"/>
    <property type="match status" value="1"/>
</dbReference>
<gene>
    <name evidence="3" type="ORF">H4219_005473</name>
</gene>
<dbReference type="Proteomes" id="UP001150538">
    <property type="component" value="Unassembled WGS sequence"/>
</dbReference>
<dbReference type="Pfam" id="PF02798">
    <property type="entry name" value="GST_N"/>
    <property type="match status" value="1"/>
</dbReference>
<name>A0A9W8DJT0_9FUNG</name>
<dbReference type="OrthoDB" id="414243at2759"/>
<dbReference type="Gene3D" id="1.20.1050.10">
    <property type="match status" value="1"/>
</dbReference>
<evidence type="ECO:0000259" key="2">
    <source>
        <dbReference type="PROSITE" id="PS50405"/>
    </source>
</evidence>
<comment type="caution">
    <text evidence="3">The sequence shown here is derived from an EMBL/GenBank/DDBJ whole genome shotgun (WGS) entry which is preliminary data.</text>
</comment>
<keyword evidence="4" id="KW-1185">Reference proteome</keyword>
<feature type="domain" description="GST C-terminal" evidence="2">
    <location>
        <begin position="89"/>
        <end position="206"/>
    </location>
</feature>
<dbReference type="SUPFAM" id="SSF47616">
    <property type="entry name" value="GST C-terminal domain-like"/>
    <property type="match status" value="1"/>
</dbReference>
<dbReference type="Gene3D" id="3.40.30.10">
    <property type="entry name" value="Glutaredoxin"/>
    <property type="match status" value="1"/>
</dbReference>
<organism evidence="3 4">
    <name type="scientific">Mycoemilia scoparia</name>
    <dbReference type="NCBI Taxonomy" id="417184"/>
    <lineage>
        <taxon>Eukaryota</taxon>
        <taxon>Fungi</taxon>
        <taxon>Fungi incertae sedis</taxon>
        <taxon>Zoopagomycota</taxon>
        <taxon>Kickxellomycotina</taxon>
        <taxon>Kickxellomycetes</taxon>
        <taxon>Kickxellales</taxon>
        <taxon>Kickxellaceae</taxon>
        <taxon>Mycoemilia</taxon>
    </lineage>
</organism>
<dbReference type="InterPro" id="IPR004046">
    <property type="entry name" value="GST_C"/>
</dbReference>
<dbReference type="InterPro" id="IPR050213">
    <property type="entry name" value="GST_superfamily"/>
</dbReference>
<protein>
    <recommendedName>
        <fullName evidence="5">Glutathione S-transferase</fullName>
    </recommendedName>
</protein>
<reference evidence="3" key="1">
    <citation type="submission" date="2022-07" db="EMBL/GenBank/DDBJ databases">
        <title>Phylogenomic reconstructions and comparative analyses of Kickxellomycotina fungi.</title>
        <authorList>
            <person name="Reynolds N.K."/>
            <person name="Stajich J.E."/>
            <person name="Barry K."/>
            <person name="Grigoriev I.V."/>
            <person name="Crous P."/>
            <person name="Smith M.E."/>
        </authorList>
    </citation>
    <scope>NUCLEOTIDE SEQUENCE</scope>
    <source>
        <strain evidence="3">NBRC 100468</strain>
    </source>
</reference>
<evidence type="ECO:0000313" key="3">
    <source>
        <dbReference type="EMBL" id="KAJ1912786.1"/>
    </source>
</evidence>
<evidence type="ECO:0000259" key="1">
    <source>
        <dbReference type="PROSITE" id="PS50404"/>
    </source>
</evidence>
<dbReference type="SFLD" id="SFLDS00019">
    <property type="entry name" value="Glutathione_Transferase_(cytos"/>
    <property type="match status" value="1"/>
</dbReference>
<dbReference type="Pfam" id="PF14497">
    <property type="entry name" value="GST_C_3"/>
    <property type="match status" value="1"/>
</dbReference>
<dbReference type="PROSITE" id="PS50404">
    <property type="entry name" value="GST_NTER"/>
    <property type="match status" value="1"/>
</dbReference>
<dbReference type="InterPro" id="IPR036249">
    <property type="entry name" value="Thioredoxin-like_sf"/>
</dbReference>
<dbReference type="AlphaFoldDB" id="A0A9W8DJT0"/>
<accession>A0A9W8DJT0</accession>
<dbReference type="PROSITE" id="PS50405">
    <property type="entry name" value="GST_CTER"/>
    <property type="match status" value="1"/>
</dbReference>
<evidence type="ECO:0000313" key="4">
    <source>
        <dbReference type="Proteomes" id="UP001150538"/>
    </source>
</evidence>
<dbReference type="InterPro" id="IPR036282">
    <property type="entry name" value="Glutathione-S-Trfase_C_sf"/>
</dbReference>
<dbReference type="PANTHER" id="PTHR11571">
    <property type="entry name" value="GLUTATHIONE S-TRANSFERASE"/>
    <property type="match status" value="1"/>
</dbReference>
<dbReference type="InterPro" id="IPR004045">
    <property type="entry name" value="Glutathione_S-Trfase_N"/>
</dbReference>
<dbReference type="GO" id="GO:0004364">
    <property type="term" value="F:glutathione transferase activity"/>
    <property type="evidence" value="ECO:0007669"/>
    <property type="project" value="TreeGrafter"/>
</dbReference>
<proteinExistence type="predicted"/>
<feature type="domain" description="GST N-terminal" evidence="1">
    <location>
        <begin position="6"/>
        <end position="86"/>
    </location>
</feature>
<dbReference type="InterPro" id="IPR010987">
    <property type="entry name" value="Glutathione-S-Trfase_C-like"/>
</dbReference>